<evidence type="ECO:0000256" key="1">
    <source>
        <dbReference type="ARBA" id="ARBA00023125"/>
    </source>
</evidence>
<proteinExistence type="predicted"/>
<dbReference type="GO" id="GO:0003700">
    <property type="term" value="F:DNA-binding transcription factor activity"/>
    <property type="evidence" value="ECO:0007669"/>
    <property type="project" value="TreeGrafter"/>
</dbReference>
<feature type="domain" description="HTH cro/C1-type" evidence="2">
    <location>
        <begin position="9"/>
        <end position="63"/>
    </location>
</feature>
<dbReference type="CDD" id="cd02209">
    <property type="entry name" value="cupin_XRE_C"/>
    <property type="match status" value="1"/>
</dbReference>
<dbReference type="InterPro" id="IPR050807">
    <property type="entry name" value="TransReg_Diox_bact_type"/>
</dbReference>
<dbReference type="SMART" id="SM00530">
    <property type="entry name" value="HTH_XRE"/>
    <property type="match status" value="1"/>
</dbReference>
<dbReference type="InterPro" id="IPR011051">
    <property type="entry name" value="RmlC_Cupin_sf"/>
</dbReference>
<dbReference type="InterPro" id="IPR010982">
    <property type="entry name" value="Lambda_DNA-bd_dom_sf"/>
</dbReference>
<dbReference type="GO" id="GO:0005829">
    <property type="term" value="C:cytosol"/>
    <property type="evidence" value="ECO:0007669"/>
    <property type="project" value="TreeGrafter"/>
</dbReference>
<dbReference type="Proteomes" id="UP000237378">
    <property type="component" value="Unassembled WGS sequence"/>
</dbReference>
<dbReference type="EMBL" id="MING01000019">
    <property type="protein sequence ID" value="POG14555.1"/>
    <property type="molecule type" value="Genomic_DNA"/>
</dbReference>
<dbReference type="AlphaFoldDB" id="A0A2S3XG66"/>
<protein>
    <recommendedName>
        <fullName evidence="2">HTH cro/C1-type domain-containing protein</fullName>
    </recommendedName>
</protein>
<comment type="caution">
    <text evidence="3">The sequence shown here is derived from an EMBL/GenBank/DDBJ whole genome shotgun (WGS) entry which is preliminary data.</text>
</comment>
<dbReference type="Gene3D" id="1.10.260.40">
    <property type="entry name" value="lambda repressor-like DNA-binding domains"/>
    <property type="match status" value="1"/>
</dbReference>
<dbReference type="PANTHER" id="PTHR46797:SF20">
    <property type="entry name" value="BLR4304 PROTEIN"/>
    <property type="match status" value="1"/>
</dbReference>
<dbReference type="SUPFAM" id="SSF47413">
    <property type="entry name" value="lambda repressor-like DNA-binding domains"/>
    <property type="match status" value="1"/>
</dbReference>
<reference evidence="3 4" key="2">
    <citation type="submission" date="2018-03" db="EMBL/GenBank/DDBJ databases">
        <title>Draft genome of Pseudomonas putida strain KH-18-2.</title>
        <authorList>
            <person name="Yoshizawa S."/>
            <person name="Khan N.H."/>
            <person name="Nishimura M."/>
            <person name="Chiura H.X."/>
            <person name="Ogura Y."/>
            <person name="Hayashi T."/>
            <person name="Kogure K."/>
        </authorList>
    </citation>
    <scope>NUCLEOTIDE SEQUENCE [LARGE SCALE GENOMIC DNA]</scope>
    <source>
        <strain evidence="3 4">KH-18-2</strain>
    </source>
</reference>
<dbReference type="SUPFAM" id="SSF51182">
    <property type="entry name" value="RmlC-like cupins"/>
    <property type="match status" value="1"/>
</dbReference>
<dbReference type="Pfam" id="PF07883">
    <property type="entry name" value="Cupin_2"/>
    <property type="match status" value="1"/>
</dbReference>
<dbReference type="InterPro" id="IPR013096">
    <property type="entry name" value="Cupin_2"/>
</dbReference>
<dbReference type="PROSITE" id="PS50943">
    <property type="entry name" value="HTH_CROC1"/>
    <property type="match status" value="1"/>
</dbReference>
<dbReference type="InterPro" id="IPR001387">
    <property type="entry name" value="Cro/C1-type_HTH"/>
</dbReference>
<dbReference type="Pfam" id="PF01381">
    <property type="entry name" value="HTH_3"/>
    <property type="match status" value="1"/>
</dbReference>
<dbReference type="InterPro" id="IPR014710">
    <property type="entry name" value="RmlC-like_jellyroll"/>
</dbReference>
<gene>
    <name evidence="3" type="ORF">BGP82_02335</name>
</gene>
<name>A0A2S3XG66_PSEPU</name>
<evidence type="ECO:0000313" key="4">
    <source>
        <dbReference type="Proteomes" id="UP000237378"/>
    </source>
</evidence>
<dbReference type="CDD" id="cd00093">
    <property type="entry name" value="HTH_XRE"/>
    <property type="match status" value="1"/>
</dbReference>
<reference evidence="3 4" key="1">
    <citation type="submission" date="2016-08" db="EMBL/GenBank/DDBJ databases">
        <authorList>
            <person name="Seilhamer J.J."/>
        </authorList>
    </citation>
    <scope>NUCLEOTIDE SEQUENCE [LARGE SCALE GENOMIC DNA]</scope>
    <source>
        <strain evidence="3 4">KH-18-2</strain>
    </source>
</reference>
<organism evidence="3 4">
    <name type="scientific">Pseudomonas putida</name>
    <name type="common">Arthrobacter siderocapsulatus</name>
    <dbReference type="NCBI Taxonomy" id="303"/>
    <lineage>
        <taxon>Bacteria</taxon>
        <taxon>Pseudomonadati</taxon>
        <taxon>Pseudomonadota</taxon>
        <taxon>Gammaproteobacteria</taxon>
        <taxon>Pseudomonadales</taxon>
        <taxon>Pseudomonadaceae</taxon>
        <taxon>Pseudomonas</taxon>
    </lineage>
</organism>
<dbReference type="PANTHER" id="PTHR46797">
    <property type="entry name" value="HTH-TYPE TRANSCRIPTIONAL REGULATOR"/>
    <property type="match status" value="1"/>
</dbReference>
<dbReference type="Gene3D" id="2.60.120.10">
    <property type="entry name" value="Jelly Rolls"/>
    <property type="match status" value="1"/>
</dbReference>
<keyword evidence="1" id="KW-0238">DNA-binding</keyword>
<evidence type="ECO:0000313" key="3">
    <source>
        <dbReference type="EMBL" id="POG14555.1"/>
    </source>
</evidence>
<dbReference type="GO" id="GO:0003677">
    <property type="term" value="F:DNA binding"/>
    <property type="evidence" value="ECO:0007669"/>
    <property type="project" value="UniProtKB-KW"/>
</dbReference>
<accession>A0A2S3XG66</accession>
<sequence length="183" mass="20517">MKVSIVNQIREQRNLRGMSLRSLARELGISASQMSKIETGKTKLTVSVALRIADILKVPASNFLSSSKPKATGRRTITRNNSAEVQSTQGMRLESLCADFKEDHNLYWKVTITAKSFEEVGGWRQHPGQEFIFVIRGKLQLLSEYYDPIILNEGESVLFDSEQPHAYVAPEGTVDVLMINSMV</sequence>
<evidence type="ECO:0000259" key="2">
    <source>
        <dbReference type="PROSITE" id="PS50943"/>
    </source>
</evidence>